<feature type="domain" description="MRB1590-like C-terminal" evidence="4">
    <location>
        <begin position="461"/>
        <end position="554"/>
    </location>
</feature>
<comment type="caution">
    <text evidence="5">The sequence shown here is derived from an EMBL/GenBank/DDBJ whole genome shotgun (WGS) entry which is preliminary data.</text>
</comment>
<keyword evidence="6" id="KW-1185">Reference proteome</keyword>
<dbReference type="InterPro" id="IPR049069">
    <property type="entry name" value="MRB1590-like_C"/>
</dbReference>
<accession>A0ABX9KK62</accession>
<dbReference type="InterPro" id="IPR046833">
    <property type="entry name" value="ABC_N"/>
</dbReference>
<dbReference type="InterPro" id="IPR027417">
    <property type="entry name" value="P-loop_NTPase"/>
</dbReference>
<name>A0ABX9KK62_9FUSO</name>
<dbReference type="InterPro" id="IPR019195">
    <property type="entry name" value="ABC_ATPase_put"/>
</dbReference>
<dbReference type="PANTHER" id="PTHR38149:SF1">
    <property type="entry name" value="ATPASE"/>
    <property type="match status" value="1"/>
</dbReference>
<dbReference type="SUPFAM" id="SSF52540">
    <property type="entry name" value="P-loop containing nucleoside triphosphate hydrolases"/>
    <property type="match status" value="1"/>
</dbReference>
<dbReference type="Proteomes" id="UP000263486">
    <property type="component" value="Unassembled WGS sequence"/>
</dbReference>
<evidence type="ECO:0000259" key="3">
    <source>
        <dbReference type="Pfam" id="PF20446"/>
    </source>
</evidence>
<reference evidence="5 6" key="1">
    <citation type="submission" date="2018-08" db="EMBL/GenBank/DDBJ databases">
        <title>Draft genome sequence of Psychrilyobacter sp. strain SD5 isolated from Black Sea water.</title>
        <authorList>
            <person name="Yadav S."/>
            <person name="Villanueva L."/>
            <person name="Damste J.S.S."/>
        </authorList>
    </citation>
    <scope>NUCLEOTIDE SEQUENCE [LARGE SCALE GENOMIC DNA]</scope>
    <source>
        <strain evidence="5 6">SD5</strain>
    </source>
</reference>
<evidence type="ECO:0000259" key="4">
    <source>
        <dbReference type="Pfam" id="PF21117"/>
    </source>
</evidence>
<evidence type="ECO:0000259" key="2">
    <source>
        <dbReference type="Pfam" id="PF09818"/>
    </source>
</evidence>
<dbReference type="PANTHER" id="PTHR38149">
    <property type="entry name" value="ATPASE"/>
    <property type="match status" value="1"/>
</dbReference>
<dbReference type="Pfam" id="PF21117">
    <property type="entry name" value="MRB1590_C"/>
    <property type="match status" value="1"/>
</dbReference>
<evidence type="ECO:0000313" key="5">
    <source>
        <dbReference type="EMBL" id="REI42876.1"/>
    </source>
</evidence>
<protein>
    <recommendedName>
        <fullName evidence="7">ATPase</fullName>
    </recommendedName>
</protein>
<evidence type="ECO:0000256" key="1">
    <source>
        <dbReference type="SAM" id="Coils"/>
    </source>
</evidence>
<dbReference type="Pfam" id="PF20446">
    <property type="entry name" value="ABC_N"/>
    <property type="match status" value="1"/>
</dbReference>
<gene>
    <name evidence="5" type="ORF">DYH56_01635</name>
</gene>
<dbReference type="Pfam" id="PF09818">
    <property type="entry name" value="ABC_ATPase"/>
    <property type="match status" value="1"/>
</dbReference>
<feature type="coiled-coil region" evidence="1">
    <location>
        <begin position="500"/>
        <end position="527"/>
    </location>
</feature>
<proteinExistence type="predicted"/>
<evidence type="ECO:0008006" key="7">
    <source>
        <dbReference type="Google" id="ProtNLM"/>
    </source>
</evidence>
<dbReference type="InterPro" id="IPR046834">
    <property type="entry name" value="ABC_ATPase_C"/>
</dbReference>
<feature type="domain" description="ATPase of the ABC class C-terminal" evidence="2">
    <location>
        <begin position="166"/>
        <end position="431"/>
    </location>
</feature>
<organism evidence="5 6">
    <name type="scientific">Psychrilyobacter piezotolerans</name>
    <dbReference type="NCBI Taxonomy" id="2293438"/>
    <lineage>
        <taxon>Bacteria</taxon>
        <taxon>Fusobacteriati</taxon>
        <taxon>Fusobacteriota</taxon>
        <taxon>Fusobacteriia</taxon>
        <taxon>Fusobacteriales</taxon>
        <taxon>Fusobacteriaceae</taxon>
        <taxon>Psychrilyobacter</taxon>
    </lineage>
</organism>
<keyword evidence="1" id="KW-0175">Coiled coil</keyword>
<evidence type="ECO:0000313" key="6">
    <source>
        <dbReference type="Proteomes" id="UP000263486"/>
    </source>
</evidence>
<dbReference type="RefSeq" id="WP_114641108.1">
    <property type="nucleotide sequence ID" value="NZ_JAACIO010000002.1"/>
</dbReference>
<sequence>MKKLKEALNKLDGKSYGGYKEIRGRYNFIDYTFEILRVQGDPFASPSLFSVEIELLKYGYSKDYYDNPSKKVAFEDYILRKLNKLILKLGKRSGSGKSGQLNILSPKQEILKRSAVEIIGDTLVVKFYGGLPANGRRIASRGAVMMIFNEIPKISKELEINNVGLEKLQQHIKTNLKSDSIRRAIKKENLIVFIENNSNLARMSSIDDRVLKDGIPFNAPKSLQVTLHLDNGDVVTGMGIQKGITVITGGGFHGKSTLLTAIEKGVYNHILGDGREGVITHRDTVKIRAEDGRWISGLDISNFINNLPHKKDTRNFTTANASGSTSQAANIMEALELGATTLLIDEDTTATNFMVRDRKIQELISHKKEPITPFIERIESMKARDISVIIVVGGLGDYFSMADRVIMLDEYNLIDVTEKAKIIDKKFENLNVRGVTEKFNIPFRRVDSRKTKKLFTSDRCKVKTRELDELLIDRESIDIRYLEQYVENAQVTFTGEIIRKIFSQDKYETFKEKLENLQAEIDKNNLSKLLKSNSGSLVEARKYEIAGAVTRLRKDIFEK</sequence>
<feature type="domain" description="ATPase of the ABC class N-terminal" evidence="3">
    <location>
        <begin position="1"/>
        <end position="157"/>
    </location>
</feature>
<dbReference type="EMBL" id="QUAJ01000002">
    <property type="protein sequence ID" value="REI42876.1"/>
    <property type="molecule type" value="Genomic_DNA"/>
</dbReference>